<organism evidence="10 11">
    <name type="scientific">Brachionus calyciflorus</name>
    <dbReference type="NCBI Taxonomy" id="104777"/>
    <lineage>
        <taxon>Eukaryota</taxon>
        <taxon>Metazoa</taxon>
        <taxon>Spiralia</taxon>
        <taxon>Gnathifera</taxon>
        <taxon>Rotifera</taxon>
        <taxon>Eurotatoria</taxon>
        <taxon>Monogononta</taxon>
        <taxon>Pseudotrocha</taxon>
        <taxon>Ploima</taxon>
        <taxon>Brachionidae</taxon>
        <taxon>Brachionus</taxon>
    </lineage>
</organism>
<feature type="coiled-coil region" evidence="7">
    <location>
        <begin position="471"/>
        <end position="498"/>
    </location>
</feature>
<keyword evidence="2" id="KW-0813">Transport</keyword>
<keyword evidence="4 9" id="KW-1133">Transmembrane helix</keyword>
<feature type="transmembrane region" description="Helical" evidence="9">
    <location>
        <begin position="275"/>
        <end position="293"/>
    </location>
</feature>
<dbReference type="Gene3D" id="1.20.1250.20">
    <property type="entry name" value="MFS general substrate transporter like domains"/>
    <property type="match status" value="1"/>
</dbReference>
<evidence type="ECO:0000256" key="7">
    <source>
        <dbReference type="SAM" id="Coils"/>
    </source>
</evidence>
<dbReference type="InterPro" id="IPR011701">
    <property type="entry name" value="MFS"/>
</dbReference>
<feature type="compositionally biased region" description="Basic and acidic residues" evidence="8">
    <location>
        <begin position="735"/>
        <end position="749"/>
    </location>
</feature>
<dbReference type="GO" id="GO:0008506">
    <property type="term" value="F:sucrose:proton symporter activity"/>
    <property type="evidence" value="ECO:0007669"/>
    <property type="project" value="TreeGrafter"/>
</dbReference>
<evidence type="ECO:0000256" key="1">
    <source>
        <dbReference type="ARBA" id="ARBA00004141"/>
    </source>
</evidence>
<feature type="transmembrane region" description="Helical" evidence="9">
    <location>
        <begin position="97"/>
        <end position="114"/>
    </location>
</feature>
<comment type="subcellular location">
    <subcellularLocation>
        <location evidence="1">Membrane</location>
        <topology evidence="1">Multi-pass membrane protein</topology>
    </subcellularLocation>
</comment>
<reference evidence="10" key="1">
    <citation type="submission" date="2021-02" db="EMBL/GenBank/DDBJ databases">
        <authorList>
            <person name="Nowell W R."/>
        </authorList>
    </citation>
    <scope>NUCLEOTIDE SEQUENCE</scope>
    <source>
        <strain evidence="10">Ploen Becks lab</strain>
    </source>
</reference>
<feature type="transmembrane region" description="Helical" evidence="9">
    <location>
        <begin position="380"/>
        <end position="403"/>
    </location>
</feature>
<feature type="transmembrane region" description="Helical" evidence="9">
    <location>
        <begin position="210"/>
        <end position="229"/>
    </location>
</feature>
<accession>A0A813M5U8</accession>
<feature type="region of interest" description="Disordered" evidence="8">
    <location>
        <begin position="771"/>
        <end position="794"/>
    </location>
</feature>
<dbReference type="EMBL" id="CAJNOC010000083">
    <property type="protein sequence ID" value="CAF0713395.1"/>
    <property type="molecule type" value="Genomic_DNA"/>
</dbReference>
<feature type="transmembrane region" description="Helical" evidence="9">
    <location>
        <begin position="65"/>
        <end position="85"/>
    </location>
</feature>
<feature type="transmembrane region" description="Helical" evidence="9">
    <location>
        <begin position="355"/>
        <end position="374"/>
    </location>
</feature>
<evidence type="ECO:0000256" key="6">
    <source>
        <dbReference type="ARBA" id="ARBA00038193"/>
    </source>
</evidence>
<comment type="caution">
    <text evidence="10">The sequence shown here is derived from an EMBL/GenBank/DDBJ whole genome shotgun (WGS) entry which is preliminary data.</text>
</comment>
<feature type="transmembrane region" description="Helical" evidence="9">
    <location>
        <begin position="33"/>
        <end position="53"/>
    </location>
</feature>
<keyword evidence="3 9" id="KW-0812">Transmembrane</keyword>
<feature type="compositionally biased region" description="Basic and acidic residues" evidence="8">
    <location>
        <begin position="667"/>
        <end position="697"/>
    </location>
</feature>
<name>A0A813M5U8_9BILA</name>
<feature type="region of interest" description="Disordered" evidence="8">
    <location>
        <begin position="808"/>
        <end position="850"/>
    </location>
</feature>
<feature type="compositionally biased region" description="Acidic residues" evidence="8">
    <location>
        <begin position="819"/>
        <end position="829"/>
    </location>
</feature>
<feature type="region of interest" description="Disordered" evidence="8">
    <location>
        <begin position="510"/>
        <end position="561"/>
    </location>
</feature>
<protein>
    <submittedName>
        <fullName evidence="10">Uncharacterized protein</fullName>
    </submittedName>
</protein>
<evidence type="ECO:0000313" key="11">
    <source>
        <dbReference type="Proteomes" id="UP000663879"/>
    </source>
</evidence>
<feature type="compositionally biased region" description="Acidic residues" evidence="8">
    <location>
        <begin position="698"/>
        <end position="709"/>
    </location>
</feature>
<dbReference type="SUPFAM" id="SSF103473">
    <property type="entry name" value="MFS general substrate transporter"/>
    <property type="match status" value="1"/>
</dbReference>
<feature type="compositionally biased region" description="Polar residues" evidence="8">
    <location>
        <begin position="841"/>
        <end position="850"/>
    </location>
</feature>
<dbReference type="InterPro" id="IPR036259">
    <property type="entry name" value="MFS_trans_sf"/>
</dbReference>
<evidence type="ECO:0000313" key="10">
    <source>
        <dbReference type="EMBL" id="CAF0713395.1"/>
    </source>
</evidence>
<evidence type="ECO:0000256" key="3">
    <source>
        <dbReference type="ARBA" id="ARBA00022692"/>
    </source>
</evidence>
<feature type="region of interest" description="Disordered" evidence="8">
    <location>
        <begin position="646"/>
        <end position="749"/>
    </location>
</feature>
<feature type="transmembrane region" description="Helical" evidence="9">
    <location>
        <begin position="134"/>
        <end position="152"/>
    </location>
</feature>
<feature type="compositionally biased region" description="Acidic residues" evidence="8">
    <location>
        <begin position="772"/>
        <end position="787"/>
    </location>
</feature>
<evidence type="ECO:0000256" key="8">
    <source>
        <dbReference type="SAM" id="MobiDB-lite"/>
    </source>
</evidence>
<keyword evidence="5 9" id="KW-0472">Membrane</keyword>
<feature type="transmembrane region" description="Helical" evidence="9">
    <location>
        <begin position="173"/>
        <end position="190"/>
    </location>
</feature>
<dbReference type="OrthoDB" id="28755at2759"/>
<evidence type="ECO:0000256" key="9">
    <source>
        <dbReference type="SAM" id="Phobius"/>
    </source>
</evidence>
<sequence>MELSINHFSYDTEKIPKHENPSRSKIDLLKMGAVYFGIELLFSLEIALTVPILLESNVSKNIYSYVYFLSPVFGFIFQPILGAMSDRCQSPYGRRRPFIFALAIASYIGISLILKGGDLGLWFGDGYSKIPTYRIALTAIGVTILDFSADTCDSPLRAYLLDSCNSRDQHMALNLHAFLGGVGGALGYILSAVDWKNSYLSFLGDESQILFILTSIIFISCLYMTLTAAKEERYLGESNHDSVEVLKEVDNRKDGSFLKTLFKSFLNMPKELKRLFVCQTIGWLAFYSTTLFFTDYIAQNIYNGDPTANRDTSEYMMYEYGIKMGSWCLLTYSISSAVSAMVVENFLLERYSPRTLFLFTYFFYIFCCVTIYNLDNIISILPFCSCFGIMLTTLTTIPYQLLYEFHNDKAFVSNINNKLGTKRGFGIDCAILGSCHFLSQTIVSSFMSFLTSSYGNEVILLQMDSNKAKIEESNNKRLESLREKLNEYKNKKSLVRSSLNDLDSGVQKPKKIVFDDSDSDNEKKQPEMPKPKIVRKEPETKKKFKLINSGSDSESDSSDIAKENEEAFKMFESKINLDEKKANQLIYLKSKYSNDDSRFKIDDRFIEDEDSDKTKDSDSKKITKKQLKTENLNSLKILEEITGKQIIRPKSLQDKEDDLKRAKKNRLQTDNEINRNKMVRYDPTKDTHKVFELKKSDSEDEESSSDESIEINHKEETDSDEDKQSEQEIEENNEEEKKIEEPKDDEKFFKIEPNLKELFASNDVFKFKFTDDNEDFDNEDDETELQEEYSFKNDRKKNNFMKELGFDRFQKSNYSSSETESEEEGEEEEDRKQVEIRPKHTTNSLESNINENKSFLPNFEQDSHLKDALSYFCRPKDIDLENLRKDWLTTRETLVKECKKKHKKMVRIKRTKENENLLPWMKKSNSDSFQNKRRKK</sequence>
<dbReference type="PANTHER" id="PTHR19432:SF96">
    <property type="entry name" value="MAJOR FACILITATOR SUPERFAMILY (MFS) PROFILE DOMAIN-CONTAINING PROTEIN"/>
    <property type="match status" value="1"/>
</dbReference>
<feature type="compositionally biased region" description="Basic and acidic residues" evidence="8">
    <location>
        <begin position="612"/>
        <end position="621"/>
    </location>
</feature>
<dbReference type="CDD" id="cd17313">
    <property type="entry name" value="MFS_SLC45_SUC"/>
    <property type="match status" value="1"/>
</dbReference>
<dbReference type="Proteomes" id="UP000663879">
    <property type="component" value="Unassembled WGS sequence"/>
</dbReference>
<keyword evidence="11" id="KW-1185">Reference proteome</keyword>
<dbReference type="AlphaFoldDB" id="A0A813M5U8"/>
<gene>
    <name evidence="10" type="ORF">OXX778_LOCUS1331</name>
</gene>
<comment type="similarity">
    <text evidence="6">Belongs to the glycoside-pentoside-hexuronide (GPH) cation symporter transporter (TC 2.A.2) family.</text>
</comment>
<feature type="compositionally biased region" description="Basic and acidic residues" evidence="8">
    <location>
        <begin position="520"/>
        <end position="541"/>
    </location>
</feature>
<evidence type="ECO:0000256" key="5">
    <source>
        <dbReference type="ARBA" id="ARBA00023136"/>
    </source>
</evidence>
<dbReference type="Pfam" id="PF07690">
    <property type="entry name" value="MFS_1"/>
    <property type="match status" value="1"/>
</dbReference>
<feature type="compositionally biased region" description="Basic and acidic residues" evidence="8">
    <location>
        <begin position="651"/>
        <end position="660"/>
    </location>
</feature>
<evidence type="ECO:0000256" key="2">
    <source>
        <dbReference type="ARBA" id="ARBA00022448"/>
    </source>
</evidence>
<evidence type="ECO:0000256" key="4">
    <source>
        <dbReference type="ARBA" id="ARBA00022989"/>
    </source>
</evidence>
<dbReference type="PANTHER" id="PTHR19432">
    <property type="entry name" value="SUGAR TRANSPORTER"/>
    <property type="match status" value="1"/>
</dbReference>
<feature type="compositionally biased region" description="Basic and acidic residues" evidence="8">
    <location>
        <begin position="710"/>
        <end position="726"/>
    </location>
</feature>
<dbReference type="GO" id="GO:0016020">
    <property type="term" value="C:membrane"/>
    <property type="evidence" value="ECO:0007669"/>
    <property type="project" value="UniProtKB-SubCell"/>
</dbReference>
<keyword evidence="7" id="KW-0175">Coiled coil</keyword>
<feature type="region of interest" description="Disordered" evidence="8">
    <location>
        <begin position="603"/>
        <end position="622"/>
    </location>
</feature>
<proteinExistence type="inferred from homology"/>
<feature type="region of interest" description="Disordered" evidence="8">
    <location>
        <begin position="914"/>
        <end position="936"/>
    </location>
</feature>